<keyword evidence="4" id="KW-1185">Reference proteome</keyword>
<evidence type="ECO:0000313" key="4">
    <source>
        <dbReference type="Proteomes" id="UP001182556"/>
    </source>
</evidence>
<dbReference type="AlphaFoldDB" id="A0AAD9CXS6"/>
<feature type="coiled-coil region" evidence="1">
    <location>
        <begin position="200"/>
        <end position="227"/>
    </location>
</feature>
<feature type="region of interest" description="Disordered" evidence="2">
    <location>
        <begin position="1"/>
        <end position="48"/>
    </location>
</feature>
<feature type="region of interest" description="Disordered" evidence="2">
    <location>
        <begin position="261"/>
        <end position="288"/>
    </location>
</feature>
<feature type="compositionally biased region" description="Low complexity" evidence="2">
    <location>
        <begin position="107"/>
        <end position="142"/>
    </location>
</feature>
<organism evidence="3 4">
    <name type="scientific">Papiliotrema laurentii</name>
    <name type="common">Cryptococcus laurentii</name>
    <dbReference type="NCBI Taxonomy" id="5418"/>
    <lineage>
        <taxon>Eukaryota</taxon>
        <taxon>Fungi</taxon>
        <taxon>Dikarya</taxon>
        <taxon>Basidiomycota</taxon>
        <taxon>Agaricomycotina</taxon>
        <taxon>Tremellomycetes</taxon>
        <taxon>Tremellales</taxon>
        <taxon>Rhynchogastremaceae</taxon>
        <taxon>Papiliotrema</taxon>
    </lineage>
</organism>
<keyword evidence="1" id="KW-0175">Coiled coil</keyword>
<feature type="compositionally biased region" description="Pro residues" evidence="2">
    <location>
        <begin position="267"/>
        <end position="278"/>
    </location>
</feature>
<proteinExistence type="predicted"/>
<comment type="caution">
    <text evidence="3">The sequence shown here is derived from an EMBL/GenBank/DDBJ whole genome shotgun (WGS) entry which is preliminary data.</text>
</comment>
<evidence type="ECO:0000256" key="1">
    <source>
        <dbReference type="SAM" id="Coils"/>
    </source>
</evidence>
<protein>
    <submittedName>
        <fullName evidence="3">Uncharacterized protein</fullName>
    </submittedName>
</protein>
<feature type="compositionally biased region" description="Low complexity" evidence="2">
    <location>
        <begin position="30"/>
        <end position="46"/>
    </location>
</feature>
<reference evidence="3" key="1">
    <citation type="submission" date="2023-02" db="EMBL/GenBank/DDBJ databases">
        <title>Identification and recombinant expression of a fungal hydrolase from Papiliotrema laurentii that hydrolyzes apple cutin and clears colloidal polyester polyurethane.</title>
        <authorList>
            <consortium name="DOE Joint Genome Institute"/>
            <person name="Roman V.A."/>
            <person name="Bojanowski C."/>
            <person name="Crable B.R."/>
            <person name="Wagner D.N."/>
            <person name="Hung C.S."/>
            <person name="Nadeau L.J."/>
            <person name="Schratz L."/>
            <person name="Haridas S."/>
            <person name="Pangilinan J."/>
            <person name="Lipzen A."/>
            <person name="Na H."/>
            <person name="Yan M."/>
            <person name="Ng V."/>
            <person name="Grigoriev I.V."/>
            <person name="Spatafora J.W."/>
            <person name="Barlow D."/>
            <person name="Biffinger J."/>
            <person name="Kelley-Loughnane N."/>
            <person name="Varaljay V.A."/>
            <person name="Crookes-Goodson W.J."/>
        </authorList>
    </citation>
    <scope>NUCLEOTIDE SEQUENCE</scope>
    <source>
        <strain evidence="3">5307AH</strain>
    </source>
</reference>
<accession>A0AAD9CXS6</accession>
<dbReference type="Proteomes" id="UP001182556">
    <property type="component" value="Unassembled WGS sequence"/>
</dbReference>
<feature type="region of interest" description="Disordered" evidence="2">
    <location>
        <begin position="85"/>
        <end position="167"/>
    </location>
</feature>
<evidence type="ECO:0000313" key="3">
    <source>
        <dbReference type="EMBL" id="KAK1922704.1"/>
    </source>
</evidence>
<feature type="compositionally biased region" description="Polar residues" evidence="2">
    <location>
        <begin position="1"/>
        <end position="15"/>
    </location>
</feature>
<evidence type="ECO:0000256" key="2">
    <source>
        <dbReference type="SAM" id="MobiDB-lite"/>
    </source>
</evidence>
<gene>
    <name evidence="3" type="ORF">DB88DRAFT_496030</name>
</gene>
<sequence>MNGQPHPSQSGANNPNPAPSFPLSYPHMAGNNQPSNLGNNGSNPSLDAMLSSLQTDEMRRHQQSANGTAINDPYANIRLGVFPVQGARPPRVTGPLDPEYIRRFSINNNDGNNNNNNNNNSGNANPGQNQNPTPTPTSHSQPLPSNVHPAQTPNVGMAELPRQSKPWNDDHLGSFLVDMPNRGEDAARHAMFTELIRLKTRSIELQIAEAQRKAKEAELELVKWKGVAERKIAESNAAPTGASAAPQANFASFESMTGINGESIVLPPQPFPAQPAQPIPSMTGPTAPSHGTPIVNPPTPMTNFDFESLQAMAFDSNLENLFSFLDPTQRQSQNGQQQVPQTMSGMDATGTLDPNNMYFNNLDTPFFPTSDFGGTPIVPTQPMYSPTKRQTSPTSDLEAISPPMKRTKRTIEKKIVVERTATCPGCQKTIARILFRAPRDRIPEDISIDLRCTDCAPVVNPSTLPEPSTSGTSIGTVEMRKRLRATLEMEDEEKREVVRRQWCDVCQRIVASGRLIGGEKENMSPIAEIICAHCDGKYQRCTDCGGGGGPRVGIGKWRMKQVFPPGRKTCSLSHNRIGDRPRELGVHVTPTDFNEQQMKEVLVRTKGLWNEKTLARLAVPEMLEIDLPPDVVNPLKDYADVEDIVTRNWPTREAMIRAEGADSSRFKRLLGLIWAHPRSRRAVRTVDLEGEEYAKTAEDDEGDMSTVLDNVKRTNMVIPPGSELVNMWGGEWDMQNGSLLISTLIPFEGADGDDSTALSVGEMITKVQILRQAINEERIAKAQQQGTEPELVPSCEHLWVVSGGTMPLVREKIAEVLIKKRSFVHVEEYLTRHPEFIHALKARPVGLHPDLHKPVLSVKDGKEGLEEVESRPLILVRWLGRDFDQDKVREIKLQEFGGKAKLKKKSAAAKGKAAEK</sequence>
<dbReference type="EMBL" id="JAODAN010000008">
    <property type="protein sequence ID" value="KAK1922704.1"/>
    <property type="molecule type" value="Genomic_DNA"/>
</dbReference>
<name>A0AAD9CXS6_PAPLA</name>